<dbReference type="RefSeq" id="WP_161090297.1">
    <property type="nucleotide sequence ID" value="NZ_WWCV01000020.1"/>
</dbReference>
<protein>
    <recommendedName>
        <fullName evidence="3">Type II secretion system protein</fullName>
    </recommendedName>
</protein>
<keyword evidence="2" id="KW-1185">Reference proteome</keyword>
<evidence type="ECO:0000313" key="2">
    <source>
        <dbReference type="Proteomes" id="UP000484875"/>
    </source>
</evidence>
<accession>A0A845HJN9</accession>
<sequence>MSRRRPILRPHRQRGAALLMLIMLIGLGAATLLMHNVGGAGLETQRQQRTLAALGQAREALIGYAAAHGRLPRPASLASAGTENPQPCTSDDACSGLLPWVTLGITGVDGWGKLLRYSVSPAYTKAPLAAATAVADKRVHGRDHLGALTDIAGRQGCSATAPCVPAVIFSSGKNTPAIDAYGRQQPGASSTNLDELHNHTAANDFISRAVSDDPAAAGGEFDDMVAWIPLDVLYRRMTSAQVLQ</sequence>
<dbReference type="EMBL" id="WWCV01000020">
    <property type="protein sequence ID" value="MYN17689.1"/>
    <property type="molecule type" value="Genomic_DNA"/>
</dbReference>
<gene>
    <name evidence="1" type="ORF">GTP81_13075</name>
</gene>
<name>A0A845HJN9_9BURK</name>
<evidence type="ECO:0008006" key="3">
    <source>
        <dbReference type="Google" id="ProtNLM"/>
    </source>
</evidence>
<dbReference type="AlphaFoldDB" id="A0A845HJN9"/>
<organism evidence="1 2">
    <name type="scientific">Duganella vulcania</name>
    <dbReference type="NCBI Taxonomy" id="2692166"/>
    <lineage>
        <taxon>Bacteria</taxon>
        <taxon>Pseudomonadati</taxon>
        <taxon>Pseudomonadota</taxon>
        <taxon>Betaproteobacteria</taxon>
        <taxon>Burkholderiales</taxon>
        <taxon>Oxalobacteraceae</taxon>
        <taxon>Telluria group</taxon>
        <taxon>Duganella</taxon>
    </lineage>
</organism>
<proteinExistence type="predicted"/>
<reference evidence="1 2" key="1">
    <citation type="submission" date="2019-12" db="EMBL/GenBank/DDBJ databases">
        <title>Novel species isolated from a subtropical stream in China.</title>
        <authorList>
            <person name="Lu H."/>
        </authorList>
    </citation>
    <scope>NUCLEOTIDE SEQUENCE [LARGE SCALE GENOMIC DNA]</scope>
    <source>
        <strain evidence="1 2">FT107W</strain>
    </source>
</reference>
<dbReference type="Proteomes" id="UP000484875">
    <property type="component" value="Unassembled WGS sequence"/>
</dbReference>
<comment type="caution">
    <text evidence="1">The sequence shown here is derived from an EMBL/GenBank/DDBJ whole genome shotgun (WGS) entry which is preliminary data.</text>
</comment>
<evidence type="ECO:0000313" key="1">
    <source>
        <dbReference type="EMBL" id="MYN17689.1"/>
    </source>
</evidence>